<feature type="region of interest" description="Disordered" evidence="1">
    <location>
        <begin position="47"/>
        <end position="165"/>
    </location>
</feature>
<feature type="non-terminal residue" evidence="3">
    <location>
        <position position="1"/>
    </location>
</feature>
<dbReference type="AlphaFoldDB" id="A0ABD0NXF1"/>
<feature type="region of interest" description="Disordered" evidence="1">
    <location>
        <begin position="216"/>
        <end position="245"/>
    </location>
</feature>
<keyword evidence="2" id="KW-0812">Transmembrane</keyword>
<evidence type="ECO:0000313" key="3">
    <source>
        <dbReference type="EMBL" id="KAL0165721.1"/>
    </source>
</evidence>
<comment type="caution">
    <text evidence="3">The sequence shown here is derived from an EMBL/GenBank/DDBJ whole genome shotgun (WGS) entry which is preliminary data.</text>
</comment>
<evidence type="ECO:0008006" key="5">
    <source>
        <dbReference type="Google" id="ProtNLM"/>
    </source>
</evidence>
<keyword evidence="2" id="KW-1133">Transmembrane helix</keyword>
<feature type="transmembrane region" description="Helical" evidence="2">
    <location>
        <begin position="334"/>
        <end position="366"/>
    </location>
</feature>
<dbReference type="Proteomes" id="UP001529510">
    <property type="component" value="Unassembled WGS sequence"/>
</dbReference>
<sequence length="386" mass="39895">HAELTLPSFTPPSPVGIPLPTALPVIAIAILSVWAAHCIPEASSVHESVHESAPEASPVHESAPEALSVHESAPEASSVHESVHKTAPEITSVHKSAPETTSDLKSAPELPSGLKSAPEDPSGLKSAPEDSSGLKSAPEVPSGPKSAPEAFPVGEATPMPPEVSAPAVEPLMEGALPFKFSASPFILSASSVPVLPRSQFMMRAPVLPWRAPAPPAMPQPPPWRAPAPPAPPPAPPWRAPASPALPPSPPWKAPVPPALPLAPPWRAPAPPALPWKASSLPILPQSPGPPTAPQDCFAVGASGSRSLGGGLCYNHQLEALQPGLCALNPPCFTLVSMCLVLIGSPVPCVPFLLVCFVILALVLCLIPDRFLLFCLPATCPDLLLEL</sequence>
<gene>
    <name evidence="3" type="ORF">M9458_037565</name>
</gene>
<reference evidence="3 4" key="1">
    <citation type="submission" date="2024-05" db="EMBL/GenBank/DDBJ databases">
        <title>Genome sequencing and assembly of Indian major carp, Cirrhinus mrigala (Hamilton, 1822).</title>
        <authorList>
            <person name="Mohindra V."/>
            <person name="Chowdhury L.M."/>
            <person name="Lal K."/>
            <person name="Jena J.K."/>
        </authorList>
    </citation>
    <scope>NUCLEOTIDE SEQUENCE [LARGE SCALE GENOMIC DNA]</scope>
    <source>
        <strain evidence="3">CM1030</strain>
        <tissue evidence="3">Blood</tissue>
    </source>
</reference>
<keyword evidence="2" id="KW-0472">Membrane</keyword>
<evidence type="ECO:0000256" key="2">
    <source>
        <dbReference type="SAM" id="Phobius"/>
    </source>
</evidence>
<organism evidence="3 4">
    <name type="scientific">Cirrhinus mrigala</name>
    <name type="common">Mrigala</name>
    <dbReference type="NCBI Taxonomy" id="683832"/>
    <lineage>
        <taxon>Eukaryota</taxon>
        <taxon>Metazoa</taxon>
        <taxon>Chordata</taxon>
        <taxon>Craniata</taxon>
        <taxon>Vertebrata</taxon>
        <taxon>Euteleostomi</taxon>
        <taxon>Actinopterygii</taxon>
        <taxon>Neopterygii</taxon>
        <taxon>Teleostei</taxon>
        <taxon>Ostariophysi</taxon>
        <taxon>Cypriniformes</taxon>
        <taxon>Cyprinidae</taxon>
        <taxon>Labeoninae</taxon>
        <taxon>Labeonini</taxon>
        <taxon>Cirrhinus</taxon>
    </lineage>
</organism>
<proteinExistence type="predicted"/>
<accession>A0ABD0NXF1</accession>
<protein>
    <recommendedName>
        <fullName evidence="5">Vegetative cell wall protein gp1-like</fullName>
    </recommendedName>
</protein>
<keyword evidence="4" id="KW-1185">Reference proteome</keyword>
<dbReference type="EMBL" id="JAMKFB020000019">
    <property type="protein sequence ID" value="KAL0165721.1"/>
    <property type="molecule type" value="Genomic_DNA"/>
</dbReference>
<name>A0ABD0NXF1_CIRMR</name>
<evidence type="ECO:0000313" key="4">
    <source>
        <dbReference type="Proteomes" id="UP001529510"/>
    </source>
</evidence>
<evidence type="ECO:0000256" key="1">
    <source>
        <dbReference type="SAM" id="MobiDB-lite"/>
    </source>
</evidence>